<evidence type="ECO:0000256" key="1">
    <source>
        <dbReference type="SAM" id="MobiDB-lite"/>
    </source>
</evidence>
<dbReference type="EMBL" id="UYSU01039404">
    <property type="protein sequence ID" value="VDM01279.1"/>
    <property type="molecule type" value="Genomic_DNA"/>
</dbReference>
<sequence length="172" mass="18771">MDQPPDVAAGGHPQGGKKRRYKESLTKSLKQLQINPVTLAQDKPAWRRSEKTGAAIYEAIRIAAAKAKRASRKSQAPLINTANAQALPTCPRSQRIFRARIGRVGHLRTQCNKNPTTSTSNTPATDPMTTTTPNTGNNFINAPPPTITDAILLLPPCTDHHLPHSQHLSRHL</sequence>
<proteinExistence type="predicted"/>
<evidence type="ECO:0000313" key="2">
    <source>
        <dbReference type="EMBL" id="VDM01279.1"/>
    </source>
</evidence>
<dbReference type="WBParaSite" id="SSLN_0001545201-mRNA-1">
    <property type="protein sequence ID" value="SSLN_0001545201-mRNA-1"/>
    <property type="gene ID" value="SSLN_0001545201"/>
</dbReference>
<keyword evidence="3" id="KW-1185">Reference proteome</keyword>
<feature type="compositionally biased region" description="Low complexity" evidence="1">
    <location>
        <begin position="114"/>
        <end position="138"/>
    </location>
</feature>
<reference evidence="2 3" key="2">
    <citation type="submission" date="2018-11" db="EMBL/GenBank/DDBJ databases">
        <authorList>
            <consortium name="Pathogen Informatics"/>
        </authorList>
    </citation>
    <scope>NUCLEOTIDE SEQUENCE [LARGE SCALE GENOMIC DNA]</scope>
    <source>
        <strain evidence="2 3">NST_G2</strain>
    </source>
</reference>
<evidence type="ECO:0000313" key="3">
    <source>
        <dbReference type="Proteomes" id="UP000275846"/>
    </source>
</evidence>
<feature type="region of interest" description="Disordered" evidence="1">
    <location>
        <begin position="1"/>
        <end position="24"/>
    </location>
</feature>
<name>A0A183TEJ5_SCHSO</name>
<reference evidence="4" key="1">
    <citation type="submission" date="2016-06" db="UniProtKB">
        <authorList>
            <consortium name="WormBaseParasite"/>
        </authorList>
    </citation>
    <scope>IDENTIFICATION</scope>
</reference>
<evidence type="ECO:0000313" key="4">
    <source>
        <dbReference type="WBParaSite" id="SSLN_0001545201-mRNA-1"/>
    </source>
</evidence>
<dbReference type="Proteomes" id="UP000275846">
    <property type="component" value="Unassembled WGS sequence"/>
</dbReference>
<accession>A0A183TEJ5</accession>
<feature type="region of interest" description="Disordered" evidence="1">
    <location>
        <begin position="109"/>
        <end position="138"/>
    </location>
</feature>
<dbReference type="AlphaFoldDB" id="A0A183TEJ5"/>
<protein>
    <submittedName>
        <fullName evidence="2 4">Uncharacterized protein</fullName>
    </submittedName>
</protein>
<dbReference type="OrthoDB" id="410404at2759"/>
<organism evidence="4">
    <name type="scientific">Schistocephalus solidus</name>
    <name type="common">Tapeworm</name>
    <dbReference type="NCBI Taxonomy" id="70667"/>
    <lineage>
        <taxon>Eukaryota</taxon>
        <taxon>Metazoa</taxon>
        <taxon>Spiralia</taxon>
        <taxon>Lophotrochozoa</taxon>
        <taxon>Platyhelminthes</taxon>
        <taxon>Cestoda</taxon>
        <taxon>Eucestoda</taxon>
        <taxon>Diphyllobothriidea</taxon>
        <taxon>Diphyllobothriidae</taxon>
        <taxon>Schistocephalus</taxon>
    </lineage>
</organism>
<gene>
    <name evidence="2" type="ORF">SSLN_LOCUS14893</name>
</gene>